<protein>
    <submittedName>
        <fullName evidence="2">DUF397 domain-containing protein</fullName>
    </submittedName>
</protein>
<dbReference type="Proteomes" id="UP001571476">
    <property type="component" value="Unassembled WGS sequence"/>
</dbReference>
<comment type="caution">
    <text evidence="2">The sequence shown here is derived from an EMBL/GenBank/DDBJ whole genome shotgun (WGS) entry which is preliminary data.</text>
</comment>
<accession>A0ABV4SN71</accession>
<evidence type="ECO:0000259" key="1">
    <source>
        <dbReference type="Pfam" id="PF04149"/>
    </source>
</evidence>
<evidence type="ECO:0000313" key="2">
    <source>
        <dbReference type="EMBL" id="MFA3839480.1"/>
    </source>
</evidence>
<keyword evidence="3" id="KW-1185">Reference proteome</keyword>
<reference evidence="2 3" key="1">
    <citation type="submission" date="2024-08" db="EMBL/GenBank/DDBJ databases">
        <title>Genome sequence of Streptomyces aureus CACIA-1.46HGO.</title>
        <authorList>
            <person name="Evangelista-Martinez Z."/>
        </authorList>
    </citation>
    <scope>NUCLEOTIDE SEQUENCE [LARGE SCALE GENOMIC DNA]</scope>
    <source>
        <strain evidence="2 3">CACIA-1.46HGO</strain>
    </source>
</reference>
<dbReference type="InterPro" id="IPR007278">
    <property type="entry name" value="DUF397"/>
</dbReference>
<dbReference type="RefSeq" id="WP_372564259.1">
    <property type="nucleotide sequence ID" value="NZ_JBGOSP010000012.1"/>
</dbReference>
<proteinExistence type="predicted"/>
<evidence type="ECO:0000313" key="3">
    <source>
        <dbReference type="Proteomes" id="UP001571476"/>
    </source>
</evidence>
<organism evidence="2 3">
    <name type="scientific">Streptomyces aureus</name>
    <dbReference type="NCBI Taxonomy" id="193461"/>
    <lineage>
        <taxon>Bacteria</taxon>
        <taxon>Bacillati</taxon>
        <taxon>Actinomycetota</taxon>
        <taxon>Actinomycetes</taxon>
        <taxon>Kitasatosporales</taxon>
        <taxon>Streptomycetaceae</taxon>
        <taxon>Streptomyces</taxon>
    </lineage>
</organism>
<sequence>MSNLTWQKSSYCAQGDSCVHVAVHASTVHLTESADPGGAILTATPAAFAGLVRRVRVTDQKQIG</sequence>
<dbReference type="EMBL" id="JBGOSP010000012">
    <property type="protein sequence ID" value="MFA3839480.1"/>
    <property type="molecule type" value="Genomic_DNA"/>
</dbReference>
<feature type="domain" description="DUF397" evidence="1">
    <location>
        <begin position="4"/>
        <end position="56"/>
    </location>
</feature>
<gene>
    <name evidence="2" type="ORF">ACEG43_25415</name>
</gene>
<name>A0ABV4SN71_9ACTN</name>
<dbReference type="Pfam" id="PF04149">
    <property type="entry name" value="DUF397"/>
    <property type="match status" value="1"/>
</dbReference>